<accession>A0A6J5MXC3</accession>
<proteinExistence type="predicted"/>
<dbReference type="EMBL" id="LR796526">
    <property type="protein sequence ID" value="CAB4149610.1"/>
    <property type="molecule type" value="Genomic_DNA"/>
</dbReference>
<sequence length="745" mass="80730">MTTVRTIARSFAGGELSPELVGRMDLDKYQTGLALCKNFITLPHGPATNRPGFAYVNQCKDSTRRVRLIPFSFSADETMVLEFGHQYIRFHTNGGTLLENTIVVGDIVGDIVEALHNYAVGDWVYIGTRFYKVSEIVDATHFRVTDLSGNSITPAGGGVRRVHEVPTAYTEAMLFDIHYVQSSDVLTLTHPSLAIRELRRYGAVVWALQQVSFAPVLNAPTGVTVTPTIGAGTTAPREYEYVVTSVNATGVEESAASAIVTATGQNLSQMVNKNRVAWAAALGADRYNVYRKQSGVFGYVGQTSDLYFDDTNVIPDTLRTPPEGSQPFETPGNYPSAVAYFDQRRVFAATDNNPQTLWMTKAGSETNLTTSLPVQDDDSISFKIAARQQNRIRHMVPLSDLLLLTAGGEWRVFTGSGEPVTPASVIARPQSYVGANNVQPVVTSMSAIYVSAQGSKFRELIYSAEGAGTYKSEDLSVLIPHLTNGYLITDLAFSRGPTPLAWAVRSDGTLLGLTYLPEQVVRGWHQHDTDGVFESVCCVAEGNEDVLYVVVRRTINGASVRYVERLNSQLFATQEDAFYVDSGLTYVGAANDTITGLWHLEGETVAVLGDGAVFPQKVVVNGSITLEEPVSKAQIGLPIISELQTLPLSVEGLPTGGPSYVKNVTKVFLRAYRSGGIFVGPDAGHLTEHKQRTSEPYGAAPALVSGELEIPITPTWSQDGSLYIRQTAPLPLTIQSIALEVALGR</sequence>
<evidence type="ECO:0000313" key="1">
    <source>
        <dbReference type="EMBL" id="CAB4149610.1"/>
    </source>
</evidence>
<protein>
    <recommendedName>
        <fullName evidence="2">Ubiquitin-activating enzyme E1, FCCH domain containing protein</fullName>
    </recommendedName>
</protein>
<organism evidence="1">
    <name type="scientific">uncultured Caudovirales phage</name>
    <dbReference type="NCBI Taxonomy" id="2100421"/>
    <lineage>
        <taxon>Viruses</taxon>
        <taxon>Duplodnaviria</taxon>
        <taxon>Heunggongvirae</taxon>
        <taxon>Uroviricota</taxon>
        <taxon>Caudoviricetes</taxon>
        <taxon>Peduoviridae</taxon>
        <taxon>Maltschvirus</taxon>
        <taxon>Maltschvirus maltsch</taxon>
    </lineage>
</organism>
<name>A0A6J5MXC3_9CAUD</name>
<gene>
    <name evidence="1" type="ORF">UFOVP555_13</name>
</gene>
<reference evidence="1" key="1">
    <citation type="submission" date="2020-04" db="EMBL/GenBank/DDBJ databases">
        <authorList>
            <person name="Chiriac C."/>
            <person name="Salcher M."/>
            <person name="Ghai R."/>
            <person name="Kavagutti S V."/>
        </authorList>
    </citation>
    <scope>NUCLEOTIDE SEQUENCE</scope>
</reference>
<evidence type="ECO:0008006" key="2">
    <source>
        <dbReference type="Google" id="ProtNLM"/>
    </source>
</evidence>